<comment type="caution">
    <text evidence="9">The sequence shown here is derived from an EMBL/GenBank/DDBJ whole genome shotgun (WGS) entry which is preliminary data.</text>
</comment>
<comment type="similarity">
    <text evidence="2 8">Belongs to the sulfotransferase 6 family.</text>
</comment>
<comment type="subcellular location">
    <subcellularLocation>
        <location evidence="1">Membrane</location>
        <topology evidence="1">Single-pass membrane protein</topology>
    </subcellularLocation>
    <subcellularLocation>
        <location evidence="8">Membrane</location>
        <topology evidence="8">Single-pass type II membrane protein</topology>
    </subcellularLocation>
</comment>
<proteinExistence type="inferred from homology"/>
<keyword evidence="10" id="KW-1185">Reference proteome</keyword>
<reference evidence="9" key="1">
    <citation type="submission" date="2021-02" db="EMBL/GenBank/DDBJ databases">
        <authorList>
            <person name="Nowell W R."/>
        </authorList>
    </citation>
    <scope>NUCLEOTIDE SEQUENCE</scope>
    <source>
        <strain evidence="9">Ploen Becks lab</strain>
    </source>
</reference>
<keyword evidence="5" id="KW-1133">Transmembrane helix</keyword>
<evidence type="ECO:0000256" key="7">
    <source>
        <dbReference type="ARBA" id="ARBA00023180"/>
    </source>
</evidence>
<dbReference type="EMBL" id="CAJNOC010000100">
    <property type="protein sequence ID" value="CAF0714992.1"/>
    <property type="molecule type" value="Genomic_DNA"/>
</dbReference>
<evidence type="ECO:0000256" key="6">
    <source>
        <dbReference type="ARBA" id="ARBA00023136"/>
    </source>
</evidence>
<dbReference type="GO" id="GO:0017095">
    <property type="term" value="F:heparan sulfate 6-sulfotransferase activity"/>
    <property type="evidence" value="ECO:0007669"/>
    <property type="project" value="TreeGrafter"/>
</dbReference>
<name>A0A813M9V5_9BILA</name>
<keyword evidence="4" id="KW-0812">Transmembrane</keyword>
<evidence type="ECO:0000313" key="9">
    <source>
        <dbReference type="EMBL" id="CAF0714992.1"/>
    </source>
</evidence>
<evidence type="ECO:0000256" key="8">
    <source>
        <dbReference type="RuleBase" id="RU364122"/>
    </source>
</evidence>
<dbReference type="EC" id="2.8.2.-" evidence="8"/>
<dbReference type="InterPro" id="IPR027417">
    <property type="entry name" value="P-loop_NTPase"/>
</dbReference>
<evidence type="ECO:0000256" key="1">
    <source>
        <dbReference type="ARBA" id="ARBA00004167"/>
    </source>
</evidence>
<evidence type="ECO:0000256" key="2">
    <source>
        <dbReference type="ARBA" id="ARBA00010109"/>
    </source>
</evidence>
<dbReference type="Pfam" id="PF03567">
    <property type="entry name" value="Sulfotransfer_2"/>
    <property type="match status" value="1"/>
</dbReference>
<keyword evidence="8" id="KW-0735">Signal-anchor</keyword>
<keyword evidence="6 8" id="KW-0472">Membrane</keyword>
<protein>
    <recommendedName>
        <fullName evidence="8">Heparan-sulfate 6-O-sulfotransferase</fullName>
        <ecNumber evidence="8">2.8.2.-</ecNumber>
    </recommendedName>
</protein>
<dbReference type="PANTHER" id="PTHR12812:SF0">
    <property type="entry name" value="HEPARAN-SULFATE 6-O-SULFOTRANSFERASE"/>
    <property type="match status" value="1"/>
</dbReference>
<evidence type="ECO:0000313" key="10">
    <source>
        <dbReference type="Proteomes" id="UP000663879"/>
    </source>
</evidence>
<accession>A0A813M9V5</accession>
<dbReference type="PANTHER" id="PTHR12812">
    <property type="entry name" value="HEPARAN SULFATE 6-O-SULFOTRANSFERASE 3"/>
    <property type="match status" value="1"/>
</dbReference>
<dbReference type="Proteomes" id="UP000663879">
    <property type="component" value="Unassembled WGS sequence"/>
</dbReference>
<sequence>MIFDFNAISFTKSLLSKILIDNSKRLNFDLNKNVLVFLHIQKTGGSDFDRFLTKNLALNDEKKACRFVAETEIAQMNFNKKIKKFKKYRCDRLVENDQDENQSWYFSRQTFGWACGLHASLSQLKLCMSRFYPELDPLEDFFFFTIIRHPVKRYISEWKHVSRGATWIRKNDGTNCITENYKNCFRGSENWGNVTLEDFMSCEFNLANNRQTRMLSNFGYDCDRKMDESMLEDAKKNLEAMSFFALNEFQYLSQKLFEKMFDTFKFTRDLTQSNSTIADVFLNESRTINEQKHNLLKRIEELNSMDMDLYKFAINLFFERLNYYEII</sequence>
<comment type="catalytic activity">
    <reaction evidence="8">
        <text>alpha-D-glucosaminyl-[heparan sulfate](n) + 3'-phosphoadenylyl sulfate = 6-sulfo-alpha-D-glucosaminyl-[heparan sulfate](n) + adenosine 3',5'-bisphosphate + H(+)</text>
        <dbReference type="Rhea" id="RHEA:56604"/>
        <dbReference type="Rhea" id="RHEA-COMP:9830"/>
        <dbReference type="Rhea" id="RHEA-COMP:14621"/>
        <dbReference type="ChEBI" id="CHEBI:15378"/>
        <dbReference type="ChEBI" id="CHEBI:58339"/>
        <dbReference type="ChEBI" id="CHEBI:58343"/>
        <dbReference type="ChEBI" id="CHEBI:58388"/>
        <dbReference type="ChEBI" id="CHEBI:140604"/>
    </reaction>
</comment>
<dbReference type="GO" id="GO:0016020">
    <property type="term" value="C:membrane"/>
    <property type="evidence" value="ECO:0007669"/>
    <property type="project" value="UniProtKB-SubCell"/>
</dbReference>
<evidence type="ECO:0000256" key="3">
    <source>
        <dbReference type="ARBA" id="ARBA00022679"/>
    </source>
</evidence>
<evidence type="ECO:0000256" key="4">
    <source>
        <dbReference type="ARBA" id="ARBA00022692"/>
    </source>
</evidence>
<gene>
    <name evidence="9" type="ORF">OXX778_LOCUS1535</name>
</gene>
<dbReference type="AlphaFoldDB" id="A0A813M9V5"/>
<dbReference type="Gene3D" id="3.40.50.300">
    <property type="entry name" value="P-loop containing nucleotide triphosphate hydrolases"/>
    <property type="match status" value="1"/>
</dbReference>
<dbReference type="OrthoDB" id="406981at2759"/>
<organism evidence="9 10">
    <name type="scientific">Brachionus calyciflorus</name>
    <dbReference type="NCBI Taxonomy" id="104777"/>
    <lineage>
        <taxon>Eukaryota</taxon>
        <taxon>Metazoa</taxon>
        <taxon>Spiralia</taxon>
        <taxon>Gnathifera</taxon>
        <taxon>Rotifera</taxon>
        <taxon>Eurotatoria</taxon>
        <taxon>Monogononta</taxon>
        <taxon>Pseudotrocha</taxon>
        <taxon>Ploima</taxon>
        <taxon>Brachionidae</taxon>
        <taxon>Brachionus</taxon>
    </lineage>
</organism>
<keyword evidence="3 8" id="KW-0808">Transferase</keyword>
<comment type="function">
    <text evidence="8">6-O-sulfation enzyme which catalyzes the transfer of sulfate from 3'-phosphoadenosine 5'-phosphosulfate (PAPS) to position 6 of the N-sulfoglucosamine residue (GlcNS) of heparan sulfate.</text>
</comment>
<dbReference type="InterPro" id="IPR010635">
    <property type="entry name" value="Heparan_SO4-6-sulfoTrfase"/>
</dbReference>
<keyword evidence="7" id="KW-0325">Glycoprotein</keyword>
<dbReference type="InterPro" id="IPR005331">
    <property type="entry name" value="Sulfotransferase"/>
</dbReference>
<evidence type="ECO:0000256" key="5">
    <source>
        <dbReference type="ARBA" id="ARBA00022989"/>
    </source>
</evidence>